<evidence type="ECO:0000256" key="5">
    <source>
        <dbReference type="ARBA" id="ARBA00023125"/>
    </source>
</evidence>
<keyword evidence="5" id="KW-0238">DNA-binding</keyword>
<reference evidence="8 9" key="1">
    <citation type="submission" date="2021-05" db="EMBL/GenBank/DDBJ databases">
        <title>Genome Assembly of Synthetic Allotetraploid Brassica napus Reveals Homoeologous Exchanges between Subgenomes.</title>
        <authorList>
            <person name="Davis J.T."/>
        </authorList>
    </citation>
    <scope>NUCLEOTIDE SEQUENCE [LARGE SCALE GENOMIC DNA]</scope>
    <source>
        <strain evidence="9">cv. Da-Ae</strain>
        <tissue evidence="8">Seedling</tissue>
    </source>
</reference>
<dbReference type="EMBL" id="JAGKQM010000015">
    <property type="protein sequence ID" value="KAH0877927.1"/>
    <property type="molecule type" value="Genomic_DNA"/>
</dbReference>
<evidence type="ECO:0000259" key="7">
    <source>
        <dbReference type="Pfam" id="PF08646"/>
    </source>
</evidence>
<dbReference type="SUPFAM" id="SSF50249">
    <property type="entry name" value="Nucleic acid-binding proteins"/>
    <property type="match status" value="3"/>
</dbReference>
<feature type="region of interest" description="Disordered" evidence="6">
    <location>
        <begin position="934"/>
        <end position="1010"/>
    </location>
</feature>
<gene>
    <name evidence="8" type="ORF">HID58_065321</name>
</gene>
<dbReference type="CDD" id="cd04480">
    <property type="entry name" value="RPA1_DBD_A_like"/>
    <property type="match status" value="2"/>
</dbReference>
<evidence type="ECO:0000256" key="1">
    <source>
        <dbReference type="ARBA" id="ARBA00005690"/>
    </source>
</evidence>
<dbReference type="Gene3D" id="2.40.50.140">
    <property type="entry name" value="Nucleic acid-binding proteins"/>
    <property type="match status" value="5"/>
</dbReference>
<dbReference type="PANTHER" id="PTHR47165">
    <property type="entry name" value="OS03G0429900 PROTEIN"/>
    <property type="match status" value="1"/>
</dbReference>
<feature type="region of interest" description="Disordered" evidence="6">
    <location>
        <begin position="462"/>
        <end position="508"/>
    </location>
</feature>
<dbReference type="InterPro" id="IPR012340">
    <property type="entry name" value="NA-bd_OB-fold"/>
</dbReference>
<feature type="non-terminal residue" evidence="8">
    <location>
        <position position="1"/>
    </location>
</feature>
<evidence type="ECO:0000256" key="3">
    <source>
        <dbReference type="ARBA" id="ARBA00022771"/>
    </source>
</evidence>
<dbReference type="Proteomes" id="UP000824890">
    <property type="component" value="Unassembled WGS sequence"/>
</dbReference>
<evidence type="ECO:0000256" key="6">
    <source>
        <dbReference type="SAM" id="MobiDB-lite"/>
    </source>
</evidence>
<keyword evidence="9" id="KW-1185">Reference proteome</keyword>
<proteinExistence type="inferred from homology"/>
<comment type="similarity">
    <text evidence="1">Belongs to the replication factor A protein 1 family.</text>
</comment>
<organism evidence="8 9">
    <name type="scientific">Brassica napus</name>
    <name type="common">Rape</name>
    <dbReference type="NCBI Taxonomy" id="3708"/>
    <lineage>
        <taxon>Eukaryota</taxon>
        <taxon>Viridiplantae</taxon>
        <taxon>Streptophyta</taxon>
        <taxon>Embryophyta</taxon>
        <taxon>Tracheophyta</taxon>
        <taxon>Spermatophyta</taxon>
        <taxon>Magnoliopsida</taxon>
        <taxon>eudicotyledons</taxon>
        <taxon>Gunneridae</taxon>
        <taxon>Pentapetalae</taxon>
        <taxon>rosids</taxon>
        <taxon>malvids</taxon>
        <taxon>Brassicales</taxon>
        <taxon>Brassicaceae</taxon>
        <taxon>Brassiceae</taxon>
        <taxon>Brassica</taxon>
    </lineage>
</organism>
<sequence>ELRYKYLLIQTWSLQLRQESENHFFQVTVITMANSQVLLADLKAGRCSNVAEVRLLRFWEAINVRKGGELMSVDMLFSTLTQGSVGANRQLRFRDRLSEGSLYTLTGFDVTRSNTNFRLSDAPFSIWFNEGTKLEKIPASVRPIPYLRSFSGSCHTAKYLSSQTLASSFLLNAIRSTITDRLPGAQRVMLTLRLESGENVCVSMFDSMALAFHAKLDSYGREPKVIIVTSVNPKIVGGRLFLNGTSGTHLYFDSETAAGKDLFDTLPGHGGDPGSSTSKVVHAQKIEPMTISELNQFITTADSQIIEFLCTAKVTGIQQDDGWCYIGCSGCSKKLVREISSFTCASCNETNDVAALRYRVTLSVSDNTDTASFLAFDMEMAKLTNIQASEAAQIVGIGVDAQVDTELPRSLADIVGKTYTFQLKLNDFNFSSKHQTFTISRIFPERVFAPMPAFDGADVPVDAPPEVVAQPPNANVGTTSTVADNPTSSDASTAKRPPPAKDQDDVDKTAPKKAHVFFSDLKSGRCSSVVEARLLRFWEARNVKRGGELMWMDLLMVDVNSTMMQVTISAGRLPQFREMLHAGTMFSVSGFEVSRCAQNFWFTDSSLMIRFNESTSFQKLTEPVSLLPEEAFRFHNQSELIGLANTNTQLPDIIGEILSVKSTVCDPPEEKNRVIVTLKLDSDETVTLSFFDSQAVAFHKQLEAMRFDPKVMVVTSINPKIVRGRLFLNATSGTHVYFDKKTRAGDARFYKLIARDTGLPSAAPLLRSYAKVKTMTIADLSSFIVTAESQEIDFLCTGKVVRVDTYKGWCYVACSKCSKKLQRTESAFTCGVCNNSHAVGALLYRVEMAISDDTAEGTFVWFDGVLTKLHSIQASEAAQMLAEDGVNPEDTRLPPFIADMEGKTYTFQVRVTAFNFTEHHKTFTITRIAEDHGRLPVDGVGNNGDDDDDDDNADNPNIKPSPAADDQGGTSKARKKTDAVSSKMVKKARADPGAGEPRSNNERSLGAYRGTAYDRVNMGVSSTGTHNELTVIKRQSNRVYPDVHEWLFSHQNGLNRLQLIGLSVANTQPMKKRRVGRPMIISARLTASASASGTKGHKPCDKWDIVHHVHRVEHYYGMQKQLVYRRTEMQNIGDGEADALTSNKPKHEEGNQIIVDKRPCGQ</sequence>
<dbReference type="InterPro" id="IPR047192">
    <property type="entry name" value="Euk_RPA1_DBD_C"/>
</dbReference>
<keyword evidence="3" id="KW-0863">Zinc-finger</keyword>
<feature type="compositionally biased region" description="Basic and acidic residues" evidence="6">
    <location>
        <begin position="1145"/>
        <end position="1162"/>
    </location>
</feature>
<comment type="caution">
    <text evidence="8">The sequence shown here is derived from an EMBL/GenBank/DDBJ whole genome shotgun (WGS) entry which is preliminary data.</text>
</comment>
<feature type="domain" description="Replication factor A C-terminal" evidence="7">
    <location>
        <begin position="309"/>
        <end position="433"/>
    </location>
</feature>
<dbReference type="CDD" id="cd04476">
    <property type="entry name" value="RPA1_DBD_C"/>
    <property type="match status" value="2"/>
</dbReference>
<dbReference type="Pfam" id="PF08646">
    <property type="entry name" value="Rep_fac-A_C"/>
    <property type="match status" value="2"/>
</dbReference>
<evidence type="ECO:0000313" key="8">
    <source>
        <dbReference type="EMBL" id="KAH0877927.1"/>
    </source>
</evidence>
<evidence type="ECO:0000313" key="9">
    <source>
        <dbReference type="Proteomes" id="UP000824890"/>
    </source>
</evidence>
<dbReference type="InterPro" id="IPR013955">
    <property type="entry name" value="Rep_factor-A_C"/>
</dbReference>
<dbReference type="PANTHER" id="PTHR47165:SF4">
    <property type="entry name" value="OS03G0429900 PROTEIN"/>
    <property type="match status" value="1"/>
</dbReference>
<keyword evidence="2" id="KW-0479">Metal-binding</keyword>
<feature type="compositionally biased region" description="Low complexity" evidence="6">
    <location>
        <begin position="462"/>
        <end position="472"/>
    </location>
</feature>
<evidence type="ECO:0000256" key="2">
    <source>
        <dbReference type="ARBA" id="ARBA00022723"/>
    </source>
</evidence>
<protein>
    <recommendedName>
        <fullName evidence="7">Replication factor A C-terminal domain-containing protein</fullName>
    </recommendedName>
</protein>
<name>A0ABQ7ZCY5_BRANA</name>
<feature type="compositionally biased region" description="Acidic residues" evidence="6">
    <location>
        <begin position="944"/>
        <end position="953"/>
    </location>
</feature>
<feature type="region of interest" description="Disordered" evidence="6">
    <location>
        <begin position="1136"/>
        <end position="1162"/>
    </location>
</feature>
<feature type="compositionally biased region" description="Basic and acidic residues" evidence="6">
    <location>
        <begin position="499"/>
        <end position="508"/>
    </location>
</feature>
<feature type="domain" description="Replication factor A C-terminal" evidence="7">
    <location>
        <begin position="797"/>
        <end position="928"/>
    </location>
</feature>
<evidence type="ECO:0000256" key="4">
    <source>
        <dbReference type="ARBA" id="ARBA00022833"/>
    </source>
</evidence>
<accession>A0ABQ7ZCY5</accession>
<feature type="compositionally biased region" description="Polar residues" evidence="6">
    <location>
        <begin position="473"/>
        <end position="492"/>
    </location>
</feature>
<keyword evidence="4" id="KW-0862">Zinc</keyword>